<accession>A0ABR7N1Q7</accession>
<sequence>MNTVFIADDELIIRQGLKCIIDWESLGFSIIGEASNGIDALDYIVREQPDLVLMDIRMPGLLGVDVVKNARDKGFEGHFIILSGFTDFKYAQSAIRYGVDFYLTKPIDEDELLEAVQALKDTIEEQSRQTGTWQHYRQKAHGMILLDILTGKADLDRINIEDLHMEADEYQVVIYEKYSHNATQMSYRFADLLKVTNEMNSSYEQITIDDNEILLLKGEFTLHKFQQFLEHYEREQKPQKDSPLDSLFITYGRPVKDLQEVHTSYQEALRLLQRRFFCEHRQHTIGYDQLPKQDEENRFELTPEVLQFYCETLIGYIQAAKRNQMAEMLHELETKLYSCDEDIPRIKLFLTDLYLSIKEKIFHLYHNADIAFPSNAEIIEFINEKYYLYEIVLFFTEQFEMIIRAIGNPSSESVMDDIIHYIEHNYMDNIKLENIAPLFGYNSSYLGKIFTKKVGEGFNVFVDKIRIEHSKELLEGSSLKVYEIAEKVGYRNVDYFHTKFKKYVNQSPAEYRKQMRKSE</sequence>
<proteinExistence type="predicted"/>
<evidence type="ECO:0000256" key="2">
    <source>
        <dbReference type="ARBA" id="ARBA00018672"/>
    </source>
</evidence>
<evidence type="ECO:0000313" key="13">
    <source>
        <dbReference type="EMBL" id="MBC8562434.1"/>
    </source>
</evidence>
<dbReference type="PANTHER" id="PTHR42713">
    <property type="entry name" value="HISTIDINE KINASE-RELATED"/>
    <property type="match status" value="1"/>
</dbReference>
<keyword evidence="7" id="KW-0238">DNA-binding</keyword>
<dbReference type="Pfam" id="PF12833">
    <property type="entry name" value="HTH_18"/>
    <property type="match status" value="1"/>
</dbReference>
<dbReference type="RefSeq" id="WP_249297831.1">
    <property type="nucleotide sequence ID" value="NZ_JACRSX010000007.1"/>
</dbReference>
<dbReference type="InterPro" id="IPR009057">
    <property type="entry name" value="Homeodomain-like_sf"/>
</dbReference>
<dbReference type="Gene3D" id="1.10.10.60">
    <property type="entry name" value="Homeodomain-like"/>
    <property type="match status" value="2"/>
</dbReference>
<keyword evidence="3" id="KW-0963">Cytoplasm</keyword>
<evidence type="ECO:0000256" key="5">
    <source>
        <dbReference type="ARBA" id="ARBA00023012"/>
    </source>
</evidence>
<name>A0ABR7N1Q7_9FIRM</name>
<feature type="domain" description="Response regulatory" evidence="12">
    <location>
        <begin position="3"/>
        <end position="120"/>
    </location>
</feature>
<dbReference type="InterPro" id="IPR018062">
    <property type="entry name" value="HTH_AraC-typ_CS"/>
</dbReference>
<dbReference type="InterPro" id="IPR020449">
    <property type="entry name" value="Tscrpt_reg_AraC-type_HTH"/>
</dbReference>
<dbReference type="PRINTS" id="PR00032">
    <property type="entry name" value="HTHARAC"/>
</dbReference>
<evidence type="ECO:0000256" key="10">
    <source>
        <dbReference type="PROSITE-ProRule" id="PRU00169"/>
    </source>
</evidence>
<evidence type="ECO:0000256" key="4">
    <source>
        <dbReference type="ARBA" id="ARBA00022553"/>
    </source>
</evidence>
<dbReference type="SMART" id="SM00448">
    <property type="entry name" value="REC"/>
    <property type="match status" value="1"/>
</dbReference>
<protein>
    <recommendedName>
        <fullName evidence="2">Stage 0 sporulation protein A homolog</fullName>
    </recommendedName>
</protein>
<dbReference type="PANTHER" id="PTHR42713:SF3">
    <property type="entry name" value="TRANSCRIPTIONAL REGULATORY PROTEIN HPTR"/>
    <property type="match status" value="1"/>
</dbReference>
<keyword evidence="4 10" id="KW-0597">Phosphoprotein</keyword>
<keyword evidence="8" id="KW-0804">Transcription</keyword>
<keyword evidence="5" id="KW-0902">Two-component regulatory system</keyword>
<evidence type="ECO:0000256" key="9">
    <source>
        <dbReference type="ARBA" id="ARBA00024867"/>
    </source>
</evidence>
<dbReference type="EMBL" id="JACRSX010000007">
    <property type="protein sequence ID" value="MBC8562434.1"/>
    <property type="molecule type" value="Genomic_DNA"/>
</dbReference>
<gene>
    <name evidence="13" type="ORF">H8704_07300</name>
</gene>
<dbReference type="PROSITE" id="PS50110">
    <property type="entry name" value="RESPONSE_REGULATORY"/>
    <property type="match status" value="1"/>
</dbReference>
<evidence type="ECO:0000259" key="11">
    <source>
        <dbReference type="PROSITE" id="PS01124"/>
    </source>
</evidence>
<evidence type="ECO:0000256" key="7">
    <source>
        <dbReference type="ARBA" id="ARBA00023125"/>
    </source>
</evidence>
<dbReference type="SUPFAM" id="SSF46689">
    <property type="entry name" value="Homeodomain-like"/>
    <property type="match status" value="1"/>
</dbReference>
<dbReference type="InterPro" id="IPR001789">
    <property type="entry name" value="Sig_transdc_resp-reg_receiver"/>
</dbReference>
<reference evidence="13 14" key="1">
    <citation type="submission" date="2020-08" db="EMBL/GenBank/DDBJ databases">
        <title>Genome public.</title>
        <authorList>
            <person name="Liu C."/>
            <person name="Sun Q."/>
        </authorList>
    </citation>
    <scope>NUCLEOTIDE SEQUENCE [LARGE SCALE GENOMIC DNA]</scope>
    <source>
        <strain evidence="13 14">NSJ-37</strain>
    </source>
</reference>
<comment type="caution">
    <text evidence="13">The sequence shown here is derived from an EMBL/GenBank/DDBJ whole genome shotgun (WGS) entry which is preliminary data.</text>
</comment>
<organism evidence="13 14">
    <name type="scientific">Jutongia huaianensis</name>
    <dbReference type="NCBI Taxonomy" id="2763668"/>
    <lineage>
        <taxon>Bacteria</taxon>
        <taxon>Bacillati</taxon>
        <taxon>Bacillota</taxon>
        <taxon>Clostridia</taxon>
        <taxon>Lachnospirales</taxon>
        <taxon>Lachnospiraceae</taxon>
        <taxon>Jutongia</taxon>
    </lineage>
</organism>
<dbReference type="InterPro" id="IPR011006">
    <property type="entry name" value="CheY-like_superfamily"/>
</dbReference>
<dbReference type="SUPFAM" id="SSF52172">
    <property type="entry name" value="CheY-like"/>
    <property type="match status" value="1"/>
</dbReference>
<dbReference type="Proteomes" id="UP000606193">
    <property type="component" value="Unassembled WGS sequence"/>
</dbReference>
<dbReference type="SMART" id="SM00342">
    <property type="entry name" value="HTH_ARAC"/>
    <property type="match status" value="1"/>
</dbReference>
<evidence type="ECO:0000259" key="12">
    <source>
        <dbReference type="PROSITE" id="PS50110"/>
    </source>
</evidence>
<keyword evidence="14" id="KW-1185">Reference proteome</keyword>
<dbReference type="PROSITE" id="PS01124">
    <property type="entry name" value="HTH_ARAC_FAMILY_2"/>
    <property type="match status" value="1"/>
</dbReference>
<dbReference type="InterPro" id="IPR051552">
    <property type="entry name" value="HptR"/>
</dbReference>
<dbReference type="InterPro" id="IPR018060">
    <property type="entry name" value="HTH_AraC"/>
</dbReference>
<evidence type="ECO:0000256" key="8">
    <source>
        <dbReference type="ARBA" id="ARBA00023163"/>
    </source>
</evidence>
<comment type="subcellular location">
    <subcellularLocation>
        <location evidence="1">Cytoplasm</location>
    </subcellularLocation>
</comment>
<keyword evidence="6" id="KW-0805">Transcription regulation</keyword>
<feature type="domain" description="HTH araC/xylS-type" evidence="11">
    <location>
        <begin position="416"/>
        <end position="514"/>
    </location>
</feature>
<dbReference type="Pfam" id="PF00072">
    <property type="entry name" value="Response_reg"/>
    <property type="match status" value="1"/>
</dbReference>
<evidence type="ECO:0000256" key="3">
    <source>
        <dbReference type="ARBA" id="ARBA00022490"/>
    </source>
</evidence>
<dbReference type="CDD" id="cd17536">
    <property type="entry name" value="REC_YesN-like"/>
    <property type="match status" value="1"/>
</dbReference>
<dbReference type="PROSITE" id="PS00041">
    <property type="entry name" value="HTH_ARAC_FAMILY_1"/>
    <property type="match status" value="1"/>
</dbReference>
<evidence type="ECO:0000256" key="1">
    <source>
        <dbReference type="ARBA" id="ARBA00004496"/>
    </source>
</evidence>
<evidence type="ECO:0000256" key="6">
    <source>
        <dbReference type="ARBA" id="ARBA00023015"/>
    </source>
</evidence>
<feature type="modified residue" description="4-aspartylphosphate" evidence="10">
    <location>
        <position position="55"/>
    </location>
</feature>
<evidence type="ECO:0000313" key="14">
    <source>
        <dbReference type="Proteomes" id="UP000606193"/>
    </source>
</evidence>
<comment type="function">
    <text evidence="9">May play the central regulatory role in sporulation. It may be an element of the effector pathway responsible for the activation of sporulation genes in response to nutritional stress. Spo0A may act in concert with spo0H (a sigma factor) to control the expression of some genes that are critical to the sporulation process.</text>
</comment>
<dbReference type="Gene3D" id="3.40.50.2300">
    <property type="match status" value="1"/>
</dbReference>